<keyword evidence="3" id="KW-1185">Reference proteome</keyword>
<evidence type="ECO:0000256" key="1">
    <source>
        <dbReference type="SAM" id="SignalP"/>
    </source>
</evidence>
<proteinExistence type="predicted"/>
<dbReference type="Proteomes" id="UP000054477">
    <property type="component" value="Unassembled WGS sequence"/>
</dbReference>
<gene>
    <name evidence="2" type="ORF">K443DRAFT_359636</name>
</gene>
<organism evidence="2 3">
    <name type="scientific">Laccaria amethystina LaAM-08-1</name>
    <dbReference type="NCBI Taxonomy" id="1095629"/>
    <lineage>
        <taxon>Eukaryota</taxon>
        <taxon>Fungi</taxon>
        <taxon>Dikarya</taxon>
        <taxon>Basidiomycota</taxon>
        <taxon>Agaricomycotina</taxon>
        <taxon>Agaricomycetes</taxon>
        <taxon>Agaricomycetidae</taxon>
        <taxon>Agaricales</taxon>
        <taxon>Agaricineae</taxon>
        <taxon>Hydnangiaceae</taxon>
        <taxon>Laccaria</taxon>
    </lineage>
</organism>
<dbReference type="AlphaFoldDB" id="A0A0C9XUC3"/>
<reference evidence="2 3" key="1">
    <citation type="submission" date="2014-04" db="EMBL/GenBank/DDBJ databases">
        <authorList>
            <consortium name="DOE Joint Genome Institute"/>
            <person name="Kuo A."/>
            <person name="Kohler A."/>
            <person name="Nagy L.G."/>
            <person name="Floudas D."/>
            <person name="Copeland A."/>
            <person name="Barry K.W."/>
            <person name="Cichocki N."/>
            <person name="Veneault-Fourrey C."/>
            <person name="LaButti K."/>
            <person name="Lindquist E.A."/>
            <person name="Lipzen A."/>
            <person name="Lundell T."/>
            <person name="Morin E."/>
            <person name="Murat C."/>
            <person name="Sun H."/>
            <person name="Tunlid A."/>
            <person name="Henrissat B."/>
            <person name="Grigoriev I.V."/>
            <person name="Hibbett D.S."/>
            <person name="Martin F."/>
            <person name="Nordberg H.P."/>
            <person name="Cantor M.N."/>
            <person name="Hua S.X."/>
        </authorList>
    </citation>
    <scope>NUCLEOTIDE SEQUENCE [LARGE SCALE GENOMIC DNA]</scope>
    <source>
        <strain evidence="2 3">LaAM-08-1</strain>
    </source>
</reference>
<name>A0A0C9XUC3_9AGAR</name>
<sequence>MKHTISITAALIAVTLLGAGSYAAPGAHPSEPRCVNCPGIVLECIPPEQIVKTPQGCLACGTPYT</sequence>
<reference evidence="3" key="2">
    <citation type="submission" date="2015-01" db="EMBL/GenBank/DDBJ databases">
        <title>Evolutionary Origins and Diversification of the Mycorrhizal Mutualists.</title>
        <authorList>
            <consortium name="DOE Joint Genome Institute"/>
            <consortium name="Mycorrhizal Genomics Consortium"/>
            <person name="Kohler A."/>
            <person name="Kuo A."/>
            <person name="Nagy L.G."/>
            <person name="Floudas D."/>
            <person name="Copeland A."/>
            <person name="Barry K.W."/>
            <person name="Cichocki N."/>
            <person name="Veneault-Fourrey C."/>
            <person name="LaButti K."/>
            <person name="Lindquist E.A."/>
            <person name="Lipzen A."/>
            <person name="Lundell T."/>
            <person name="Morin E."/>
            <person name="Murat C."/>
            <person name="Riley R."/>
            <person name="Ohm R."/>
            <person name="Sun H."/>
            <person name="Tunlid A."/>
            <person name="Henrissat B."/>
            <person name="Grigoriev I.V."/>
            <person name="Hibbett D.S."/>
            <person name="Martin F."/>
        </authorList>
    </citation>
    <scope>NUCLEOTIDE SEQUENCE [LARGE SCALE GENOMIC DNA]</scope>
    <source>
        <strain evidence="3">LaAM-08-1</strain>
    </source>
</reference>
<accession>A0A0C9XUC3</accession>
<keyword evidence="1" id="KW-0732">Signal</keyword>
<feature type="signal peptide" evidence="1">
    <location>
        <begin position="1"/>
        <end position="23"/>
    </location>
</feature>
<dbReference type="EMBL" id="KN838561">
    <property type="protein sequence ID" value="KIK05284.1"/>
    <property type="molecule type" value="Genomic_DNA"/>
</dbReference>
<feature type="chain" id="PRO_5002217041" evidence="1">
    <location>
        <begin position="24"/>
        <end position="65"/>
    </location>
</feature>
<evidence type="ECO:0000313" key="3">
    <source>
        <dbReference type="Proteomes" id="UP000054477"/>
    </source>
</evidence>
<evidence type="ECO:0000313" key="2">
    <source>
        <dbReference type="EMBL" id="KIK05284.1"/>
    </source>
</evidence>
<protein>
    <submittedName>
        <fullName evidence="2">Uncharacterized protein</fullName>
    </submittedName>
</protein>
<dbReference type="HOGENOM" id="CLU_2850032_0_0_1"/>